<feature type="compositionally biased region" description="Low complexity" evidence="1">
    <location>
        <begin position="1314"/>
        <end position="1325"/>
    </location>
</feature>
<protein>
    <recommendedName>
        <fullName evidence="4">YD repeat protein</fullName>
    </recommendedName>
</protein>
<dbReference type="NCBIfam" id="TIGR01643">
    <property type="entry name" value="YD_repeat_2x"/>
    <property type="match status" value="1"/>
</dbReference>
<dbReference type="Proteomes" id="UP000381260">
    <property type="component" value="Chromosome"/>
</dbReference>
<dbReference type="InterPro" id="IPR031325">
    <property type="entry name" value="RHS_repeat"/>
</dbReference>
<accession>A0A5Q2VDH0</accession>
<dbReference type="Gene3D" id="2.180.10.10">
    <property type="entry name" value="RHS repeat-associated core"/>
    <property type="match status" value="2"/>
</dbReference>
<evidence type="ECO:0000313" key="3">
    <source>
        <dbReference type="Proteomes" id="UP000381260"/>
    </source>
</evidence>
<organism evidence="2 3">
    <name type="scientific">Serratia proteamaculans</name>
    <dbReference type="NCBI Taxonomy" id="28151"/>
    <lineage>
        <taxon>Bacteria</taxon>
        <taxon>Pseudomonadati</taxon>
        <taxon>Pseudomonadota</taxon>
        <taxon>Gammaproteobacteria</taxon>
        <taxon>Enterobacterales</taxon>
        <taxon>Yersiniaceae</taxon>
        <taxon>Serratia</taxon>
    </lineage>
</organism>
<gene>
    <name evidence="2" type="ORF">GHV41_14970</name>
</gene>
<feature type="region of interest" description="Disordered" evidence="1">
    <location>
        <begin position="1306"/>
        <end position="1343"/>
    </location>
</feature>
<dbReference type="InterPro" id="IPR006530">
    <property type="entry name" value="YD"/>
</dbReference>
<name>A0A5Q2VDH0_SERPR</name>
<evidence type="ECO:0000256" key="1">
    <source>
        <dbReference type="SAM" id="MobiDB-lite"/>
    </source>
</evidence>
<dbReference type="RefSeq" id="WP_153859075.1">
    <property type="nucleotide sequence ID" value="NZ_CP045913.1"/>
</dbReference>
<proteinExistence type="predicted"/>
<dbReference type="EMBL" id="CP045913">
    <property type="protein sequence ID" value="QGH62045.1"/>
    <property type="molecule type" value="Genomic_DNA"/>
</dbReference>
<evidence type="ECO:0008006" key="4">
    <source>
        <dbReference type="Google" id="ProtNLM"/>
    </source>
</evidence>
<reference evidence="2 3" key="1">
    <citation type="submission" date="2019-11" db="EMBL/GenBank/DDBJ databases">
        <title>The Phosphoenolpyruvate Phosphotransferase System Regulates Serratia proteamaculans 336X Biofilm Formation and Wheat Roots colonization.</title>
        <authorList>
            <person name="Liu F."/>
        </authorList>
    </citation>
    <scope>NUCLEOTIDE SEQUENCE [LARGE SCALE GENOMIC DNA]</scope>
    <source>
        <strain evidence="2 3">336X</strain>
    </source>
</reference>
<evidence type="ECO:0000313" key="2">
    <source>
        <dbReference type="EMBL" id="QGH62045.1"/>
    </source>
</evidence>
<sequence length="1343" mass="150076">MISSEFHSQASNFTSAVQGSVDPRTGLFMLNMPLVSLKGNSQMGPELNLALNYSPVSQTNHGLGKGLTLGLSHVDTESSTLTLSTGEQYKIIPGTVELRHKKMDNFRLEFAHNGSGYQIIYADGRIEYLTYQVGEQFMPTRVVSPLGQSLLFTWYSSNLPMLLSVHDDTDETLCSFDYSLTSQPVLNILPGTSAHRQISLQLTSDMLTQLNCQVSESKNNLVWTMEYDWIDPRQSLWGMTGVISPIGNKESVIYDMADGMRFPAGASVNGSLPRVIEHRRSPGAGQPDMVSQFEYSSNNYLGNNGSFGEWASDSDYLYNTLTDYTYSSKETTSDSAGTSITTTRFWNNYHLQIQEEMWKGDCIHRTETTYHALPGVHFSDQSVNCLQPYEVTQSWHQGAESRSETTVTKFDEKHGHLIKEVKPDGTVTEYTYYPAEGGDGCPEEPHGFARFLKSTTVTPPDVYGDEPTQRTEYRYKKMGTLSGSHVAYSILQDTVTHKINDQIKFTEAFIYHDDEGVNFGRVKTKTQTQYGKDSEKYISRQHLSVTVQGERLVQTVDSKILDEDGVSLLFSVSSTSELCRATGKMLSETDAAGNRVDYNYDNLGRLLKKTHHPDKPEYKSIETYDYFLPDVKAGTPAQTVHTDIRGNKTRVDYDGLGRKLAQWITDRDSVMQKGESEWSQVAGLEYDSTGLAGRLTQRDLLHTGKATRQVVEGWKTRTWDKWGQPYSEKRHDGVVSYSETDPIALTVTSWTASEDGKKVTGKQVVHYNQNQQPVKTELFTTEGKSYAVNLQDWDGAQRLRKTTDTLKRVTTFTYDDEGRVTKTRLPDDSVIKKSYAPFTSEALITQISLTEKGGSEQILGKQIFDRLGRLKETISGGRTTTMTYDFTWQTQPSTVTGPDKVVQTFTRDPALGEAVTALNAGSGSNAMSQSFDYHRPTATLEESKESDTTTSWTLYPSGRIKSEVATIKGGAKNAQGFKYSLSGAVEQDTDISNITRQHHYGISGKSAGQLLEVSDKDVTLTPAYDELQRMTEWTAKDKAGRTLRTELTLDDFGREEVRKVTHSNGESFILTQMWKPNNQLESRTRSRGDKVLLRETYFYDERNRLEIYQAGPVGGELPKDPYGNAFTEQHFTFDALGNIRTCTTVLQGGSQNMTTFHFDNPADPCQLTSVTNSLTGKNYPPKITLEYDEAGRMTKDEAGRTLRYDALGRLQQVISEKGSGGYGYDASNRLCWQIVDKTQQLHRLYYRGNKLANEWLTPEGQSQDAAKDSRVRLVYAGGSSIAQINQDGSTSTTSLIGTDAKNSVVATQGEGENQQYQYTPYGYQTDVDAGNNVAEASEAYRDE</sequence>
<dbReference type="Pfam" id="PF05593">
    <property type="entry name" value="RHS_repeat"/>
    <property type="match status" value="2"/>
</dbReference>